<evidence type="ECO:0000256" key="11">
    <source>
        <dbReference type="ARBA" id="ARBA00047550"/>
    </source>
</evidence>
<evidence type="ECO:0000256" key="6">
    <source>
        <dbReference type="ARBA" id="ARBA00022619"/>
    </source>
</evidence>
<keyword evidence="8" id="KW-0560">Oxidoreductase</keyword>
<dbReference type="Gene3D" id="3.40.430.10">
    <property type="entry name" value="Dihydrofolate Reductase, subunit A"/>
    <property type="match status" value="1"/>
</dbReference>
<dbReference type="GO" id="GO:0008703">
    <property type="term" value="F:5-amino-6-(5-phosphoribosylamino)uracil reductase activity"/>
    <property type="evidence" value="ECO:0007669"/>
    <property type="project" value="InterPro"/>
</dbReference>
<evidence type="ECO:0000313" key="16">
    <source>
        <dbReference type="Proteomes" id="UP001285441"/>
    </source>
</evidence>
<feature type="domain" description="Bacterial bifunctional deaminase-reductase C-terminal" evidence="14">
    <location>
        <begin position="34"/>
        <end position="205"/>
    </location>
</feature>
<dbReference type="EC" id="1.1.1.302" evidence="4"/>
<evidence type="ECO:0000259" key="14">
    <source>
        <dbReference type="Pfam" id="PF01872"/>
    </source>
</evidence>
<comment type="catalytic activity">
    <reaction evidence="11">
        <text>2,5-diamino-6-(1-D-ribitylamino)pyrimidin-4(3H)-one 5'-phosphate + NAD(+) = 2,5-diamino-6-(1-D-ribosylamino)pyrimidin-4(3H)-one 5'-phosphate + NADH + H(+)</text>
        <dbReference type="Rhea" id="RHEA:27274"/>
        <dbReference type="ChEBI" id="CHEBI:15378"/>
        <dbReference type="ChEBI" id="CHEBI:57540"/>
        <dbReference type="ChEBI" id="CHEBI:57945"/>
        <dbReference type="ChEBI" id="CHEBI:58890"/>
        <dbReference type="ChEBI" id="CHEBI:59545"/>
        <dbReference type="EC" id="1.1.1.302"/>
    </reaction>
</comment>
<comment type="catalytic activity">
    <reaction evidence="12">
        <text>2,5-diamino-6-(1-D-ribitylamino)pyrimidin-4(3H)-one 5'-phosphate + NADP(+) = 2,5-diamino-6-(1-D-ribosylamino)pyrimidin-4(3H)-one 5'-phosphate + NADPH + H(+)</text>
        <dbReference type="Rhea" id="RHEA:27278"/>
        <dbReference type="ChEBI" id="CHEBI:15378"/>
        <dbReference type="ChEBI" id="CHEBI:57783"/>
        <dbReference type="ChEBI" id="CHEBI:58349"/>
        <dbReference type="ChEBI" id="CHEBI:58890"/>
        <dbReference type="ChEBI" id="CHEBI:59545"/>
        <dbReference type="EC" id="1.1.1.302"/>
    </reaction>
</comment>
<comment type="function">
    <text evidence="1">Catalyzes an early step in riboflavin biosynthesis, the NADPH-dependent reduction of the ribose side chain of 2,5-diamino-6-ribosylamino-4(3H)-pyrimidinone 5'-phosphate, yielding 2,5-diamino-6-ribitylamino-4(3H)-pyrimidinone 5'-phosphate.</text>
</comment>
<dbReference type="EMBL" id="JAULSW010000002">
    <property type="protein sequence ID" value="KAK3390944.1"/>
    <property type="molecule type" value="Genomic_DNA"/>
</dbReference>
<keyword evidence="16" id="KW-1185">Reference proteome</keyword>
<protein>
    <recommendedName>
        <fullName evidence="5">2,5-diamino-6-ribosylamino-4(3H)-pyrimidinone 5'-phosphate reductase</fullName>
        <ecNumber evidence="4">1.1.1.302</ecNumber>
    </recommendedName>
    <alternativeName>
        <fullName evidence="10">2,5-diamino-6-(5-phospho-D-ribosylamino)pyrimidin-4(3H)-one reductase</fullName>
    </alternativeName>
    <alternativeName>
        <fullName evidence="9">2,5-diamino-6-ribitylamino-4(3H)-pyrimidinone 5'-phosphate synthase</fullName>
    </alternativeName>
</protein>
<evidence type="ECO:0000313" key="15">
    <source>
        <dbReference type="EMBL" id="KAK3390944.1"/>
    </source>
</evidence>
<comment type="pathway">
    <text evidence="2">Cofactor biosynthesis; riboflavin biosynthesis.</text>
</comment>
<accession>A0AAE0P067</accession>
<feature type="compositionally biased region" description="Basic and acidic residues" evidence="13">
    <location>
        <begin position="1"/>
        <end position="17"/>
    </location>
</feature>
<proteinExistence type="inferred from homology"/>
<dbReference type="PANTHER" id="PTHR38011:SF7">
    <property type="entry name" value="2,5-DIAMINO-6-RIBOSYLAMINO-4(3H)-PYRIMIDINONE 5'-PHOSPHATE REDUCTASE"/>
    <property type="match status" value="1"/>
</dbReference>
<evidence type="ECO:0000256" key="3">
    <source>
        <dbReference type="ARBA" id="ARBA00009723"/>
    </source>
</evidence>
<comment type="caution">
    <text evidence="15">The sequence shown here is derived from an EMBL/GenBank/DDBJ whole genome shotgun (WGS) entry which is preliminary data.</text>
</comment>
<dbReference type="Pfam" id="PF01872">
    <property type="entry name" value="RibD_C"/>
    <property type="match status" value="1"/>
</dbReference>
<keyword evidence="7" id="KW-0521">NADP</keyword>
<evidence type="ECO:0000256" key="8">
    <source>
        <dbReference type="ARBA" id="ARBA00023002"/>
    </source>
</evidence>
<keyword evidence="6" id="KW-0686">Riboflavin biosynthesis</keyword>
<evidence type="ECO:0000256" key="4">
    <source>
        <dbReference type="ARBA" id="ARBA00012851"/>
    </source>
</evidence>
<dbReference type="InterPro" id="IPR024072">
    <property type="entry name" value="DHFR-like_dom_sf"/>
</dbReference>
<comment type="similarity">
    <text evidence="3">Belongs to the HTP reductase family.</text>
</comment>
<dbReference type="PANTHER" id="PTHR38011">
    <property type="entry name" value="DIHYDROFOLATE REDUCTASE FAMILY PROTEIN (AFU_ORTHOLOGUE AFUA_8G06820)"/>
    <property type="match status" value="1"/>
</dbReference>
<reference evidence="15" key="2">
    <citation type="submission" date="2023-06" db="EMBL/GenBank/DDBJ databases">
        <authorList>
            <consortium name="Lawrence Berkeley National Laboratory"/>
            <person name="Haridas S."/>
            <person name="Hensen N."/>
            <person name="Bonometti L."/>
            <person name="Westerberg I."/>
            <person name="Brannstrom I.O."/>
            <person name="Guillou S."/>
            <person name="Cros-Aarteil S."/>
            <person name="Calhoun S."/>
            <person name="Kuo A."/>
            <person name="Mondo S."/>
            <person name="Pangilinan J."/>
            <person name="Riley R."/>
            <person name="LaButti K."/>
            <person name="Andreopoulos B."/>
            <person name="Lipzen A."/>
            <person name="Chen C."/>
            <person name="Yanf M."/>
            <person name="Daum C."/>
            <person name="Ng V."/>
            <person name="Clum A."/>
            <person name="Steindorff A."/>
            <person name="Ohm R."/>
            <person name="Martin F."/>
            <person name="Silar P."/>
            <person name="Natvig D."/>
            <person name="Lalanne C."/>
            <person name="Gautier V."/>
            <person name="Ament-velasquez S.L."/>
            <person name="Kruys A."/>
            <person name="Hutchinson M.I."/>
            <person name="Powell A.J."/>
            <person name="Barry K."/>
            <person name="Miller A.N."/>
            <person name="Grigoriev I.V."/>
            <person name="Debuchy R."/>
            <person name="Gladieux P."/>
            <person name="Thoren M.H."/>
            <person name="Johannesson H."/>
        </authorList>
    </citation>
    <scope>NUCLEOTIDE SEQUENCE</scope>
    <source>
        <strain evidence="15">CBS 232.78</strain>
    </source>
</reference>
<evidence type="ECO:0000256" key="10">
    <source>
        <dbReference type="ARBA" id="ARBA00031630"/>
    </source>
</evidence>
<organism evidence="15 16">
    <name type="scientific">Podospora didyma</name>
    <dbReference type="NCBI Taxonomy" id="330526"/>
    <lineage>
        <taxon>Eukaryota</taxon>
        <taxon>Fungi</taxon>
        <taxon>Dikarya</taxon>
        <taxon>Ascomycota</taxon>
        <taxon>Pezizomycotina</taxon>
        <taxon>Sordariomycetes</taxon>
        <taxon>Sordariomycetidae</taxon>
        <taxon>Sordariales</taxon>
        <taxon>Podosporaceae</taxon>
        <taxon>Podospora</taxon>
    </lineage>
</organism>
<evidence type="ECO:0000256" key="13">
    <source>
        <dbReference type="SAM" id="MobiDB-lite"/>
    </source>
</evidence>
<evidence type="ECO:0000256" key="5">
    <source>
        <dbReference type="ARBA" id="ARBA00015035"/>
    </source>
</evidence>
<name>A0AAE0P067_9PEZI</name>
<gene>
    <name evidence="15" type="ORF">B0H63DRAFT_493083</name>
</gene>
<reference evidence="15" key="1">
    <citation type="journal article" date="2023" name="Mol. Phylogenet. Evol.">
        <title>Genome-scale phylogeny and comparative genomics of the fungal order Sordariales.</title>
        <authorList>
            <person name="Hensen N."/>
            <person name="Bonometti L."/>
            <person name="Westerberg I."/>
            <person name="Brannstrom I.O."/>
            <person name="Guillou S."/>
            <person name="Cros-Aarteil S."/>
            <person name="Calhoun S."/>
            <person name="Haridas S."/>
            <person name="Kuo A."/>
            <person name="Mondo S."/>
            <person name="Pangilinan J."/>
            <person name="Riley R."/>
            <person name="LaButti K."/>
            <person name="Andreopoulos B."/>
            <person name="Lipzen A."/>
            <person name="Chen C."/>
            <person name="Yan M."/>
            <person name="Daum C."/>
            <person name="Ng V."/>
            <person name="Clum A."/>
            <person name="Steindorff A."/>
            <person name="Ohm R.A."/>
            <person name="Martin F."/>
            <person name="Silar P."/>
            <person name="Natvig D.O."/>
            <person name="Lalanne C."/>
            <person name="Gautier V."/>
            <person name="Ament-Velasquez S.L."/>
            <person name="Kruys A."/>
            <person name="Hutchinson M.I."/>
            <person name="Powell A.J."/>
            <person name="Barry K."/>
            <person name="Miller A.N."/>
            <person name="Grigoriev I.V."/>
            <person name="Debuchy R."/>
            <person name="Gladieux P."/>
            <person name="Hiltunen Thoren M."/>
            <person name="Johannesson H."/>
        </authorList>
    </citation>
    <scope>NUCLEOTIDE SEQUENCE</scope>
    <source>
        <strain evidence="15">CBS 232.78</strain>
    </source>
</reference>
<dbReference type="GO" id="GO:0009231">
    <property type="term" value="P:riboflavin biosynthetic process"/>
    <property type="evidence" value="ECO:0007669"/>
    <property type="project" value="UniProtKB-KW"/>
</dbReference>
<dbReference type="Proteomes" id="UP001285441">
    <property type="component" value="Unassembled WGS sequence"/>
</dbReference>
<evidence type="ECO:0000256" key="9">
    <source>
        <dbReference type="ARBA" id="ARBA00030073"/>
    </source>
</evidence>
<dbReference type="InterPro" id="IPR002734">
    <property type="entry name" value="RibDG_C"/>
</dbReference>
<dbReference type="InterPro" id="IPR050765">
    <property type="entry name" value="Riboflavin_Biosynth_HTPR"/>
</dbReference>
<evidence type="ECO:0000256" key="2">
    <source>
        <dbReference type="ARBA" id="ARBA00005104"/>
    </source>
</evidence>
<feature type="region of interest" description="Disordered" evidence="13">
    <location>
        <begin position="1"/>
        <end position="30"/>
    </location>
</feature>
<evidence type="ECO:0000256" key="12">
    <source>
        <dbReference type="ARBA" id="ARBA00049020"/>
    </source>
</evidence>
<dbReference type="AlphaFoldDB" id="A0AAE0P067"/>
<sequence length="230" mass="24239">MADPLHFPHSDPLKLEPHLPSVASPQASSQRSRPFVTLTFATSLDSSLSLAPGIPTTLSGPYQHAAICIGVGTAVTDDSALNYRLLDGQTTQTQSSQQLRPHQSKVIALARSGLGLAPYIVTAALPPADDPRHEILQSVGGKYLLVEPSSSDDDGRFRWTAVLAAMPNEGLDSIMIEGGGQIINALLAAPDNALIDSIIVTIAPTGPVKLADVSWHPLGDDIVLCGKIMR</sequence>
<evidence type="ECO:0000256" key="7">
    <source>
        <dbReference type="ARBA" id="ARBA00022857"/>
    </source>
</evidence>
<dbReference type="SUPFAM" id="SSF53597">
    <property type="entry name" value="Dihydrofolate reductase-like"/>
    <property type="match status" value="1"/>
</dbReference>
<evidence type="ECO:0000256" key="1">
    <source>
        <dbReference type="ARBA" id="ARBA00003555"/>
    </source>
</evidence>